<protein>
    <submittedName>
        <fullName evidence="1">Uncharacterized protein</fullName>
    </submittedName>
</protein>
<organism evidence="1">
    <name type="scientific">Vitrella brassicaformis</name>
    <dbReference type="NCBI Taxonomy" id="1169539"/>
    <lineage>
        <taxon>Eukaryota</taxon>
        <taxon>Sar</taxon>
        <taxon>Alveolata</taxon>
        <taxon>Colpodellida</taxon>
        <taxon>Vitrellaceae</taxon>
        <taxon>Vitrella</taxon>
    </lineage>
</organism>
<reference evidence="1" key="1">
    <citation type="submission" date="2021-01" db="EMBL/GenBank/DDBJ databases">
        <authorList>
            <person name="Corre E."/>
            <person name="Pelletier E."/>
            <person name="Niang G."/>
            <person name="Scheremetjew M."/>
            <person name="Finn R."/>
            <person name="Kale V."/>
            <person name="Holt S."/>
            <person name="Cochrane G."/>
            <person name="Meng A."/>
            <person name="Brown T."/>
            <person name="Cohen L."/>
        </authorList>
    </citation>
    <scope>NUCLEOTIDE SEQUENCE</scope>
    <source>
        <strain evidence="1">CCMP3346</strain>
    </source>
</reference>
<dbReference type="EMBL" id="HBGB01042028">
    <property type="protein sequence ID" value="CAD9069650.1"/>
    <property type="molecule type" value="Transcribed_RNA"/>
</dbReference>
<proteinExistence type="predicted"/>
<dbReference type="AlphaFoldDB" id="A0A7S1KCB9"/>
<name>A0A7S1KCB9_9ALVE</name>
<accession>A0A7S1KCB9</accession>
<dbReference type="PROSITE" id="PS51257">
    <property type="entry name" value="PROKAR_LIPOPROTEIN"/>
    <property type="match status" value="1"/>
</dbReference>
<sequence length="138" mass="15549">MKECQTACLQPSLVACPHTCVCTHVYKERKGDRQTDRTAGRLFLSVSSAKSSNPGVSFGLYSGWMYEWMSGRRMDGWMPYDFHSSHFLVLKWLDCIHLPAGVVGGCLFLRWPSTAALSPTHAYRQTTHHMGDFACMPD</sequence>
<gene>
    <name evidence="1" type="ORF">VBRA1451_LOCUS24732</name>
</gene>
<evidence type="ECO:0000313" key="1">
    <source>
        <dbReference type="EMBL" id="CAD9069650.1"/>
    </source>
</evidence>